<protein>
    <recommendedName>
        <fullName evidence="12">Phytocyanin domain-containing protein</fullName>
    </recommendedName>
</protein>
<feature type="region of interest" description="Disordered" evidence="10">
    <location>
        <begin position="140"/>
        <end position="163"/>
    </location>
</feature>
<feature type="transmembrane region" description="Helical" evidence="11">
    <location>
        <begin position="175"/>
        <end position="195"/>
    </location>
</feature>
<dbReference type="Proteomes" id="UP001293254">
    <property type="component" value="Unassembled WGS sequence"/>
</dbReference>
<evidence type="ECO:0000256" key="3">
    <source>
        <dbReference type="ARBA" id="ARBA00022622"/>
    </source>
</evidence>
<keyword evidence="3" id="KW-0336">GPI-anchor</keyword>
<evidence type="ECO:0000259" key="12">
    <source>
        <dbReference type="PROSITE" id="PS51485"/>
    </source>
</evidence>
<evidence type="ECO:0000313" key="14">
    <source>
        <dbReference type="Proteomes" id="UP001293254"/>
    </source>
</evidence>
<evidence type="ECO:0000256" key="11">
    <source>
        <dbReference type="SAM" id="Phobius"/>
    </source>
</evidence>
<dbReference type="PROSITE" id="PS51485">
    <property type="entry name" value="PHYTOCYANIN"/>
    <property type="match status" value="1"/>
</dbReference>
<comment type="subcellular location">
    <subcellularLocation>
        <location evidence="1">Cell membrane</location>
        <topology evidence="1">Lipid-anchor</topology>
        <topology evidence="1">GPI-anchor</topology>
    </subcellularLocation>
</comment>
<evidence type="ECO:0000256" key="1">
    <source>
        <dbReference type="ARBA" id="ARBA00004609"/>
    </source>
</evidence>
<evidence type="ECO:0000256" key="9">
    <source>
        <dbReference type="ARBA" id="ARBA00035011"/>
    </source>
</evidence>
<dbReference type="GO" id="GO:0009055">
    <property type="term" value="F:electron transfer activity"/>
    <property type="evidence" value="ECO:0007669"/>
    <property type="project" value="InterPro"/>
</dbReference>
<dbReference type="InterPro" id="IPR008972">
    <property type="entry name" value="Cupredoxin"/>
</dbReference>
<keyword evidence="11" id="KW-1133">Transmembrane helix</keyword>
<dbReference type="FunFam" id="2.60.40.420:FF:000010">
    <property type="entry name" value="Early nodulin-like protein 1"/>
    <property type="match status" value="1"/>
</dbReference>
<evidence type="ECO:0000256" key="2">
    <source>
        <dbReference type="ARBA" id="ARBA00022475"/>
    </source>
</evidence>
<dbReference type="CDD" id="cd11019">
    <property type="entry name" value="OsENODL1_like"/>
    <property type="match status" value="1"/>
</dbReference>
<dbReference type="GO" id="GO:0098552">
    <property type="term" value="C:side of membrane"/>
    <property type="evidence" value="ECO:0007669"/>
    <property type="project" value="UniProtKB-KW"/>
</dbReference>
<dbReference type="Pfam" id="PF02298">
    <property type="entry name" value="Cu_bind_like"/>
    <property type="match status" value="1"/>
</dbReference>
<keyword evidence="7" id="KW-0325">Glycoprotein</keyword>
<dbReference type="InterPro" id="IPR003245">
    <property type="entry name" value="Phytocyanin_dom"/>
</dbReference>
<proteinExistence type="inferred from homology"/>
<reference evidence="13" key="1">
    <citation type="submission" date="2020-06" db="EMBL/GenBank/DDBJ databases">
        <authorList>
            <person name="Li T."/>
            <person name="Hu X."/>
            <person name="Zhang T."/>
            <person name="Song X."/>
            <person name="Zhang H."/>
            <person name="Dai N."/>
            <person name="Sheng W."/>
            <person name="Hou X."/>
            <person name="Wei L."/>
        </authorList>
    </citation>
    <scope>NUCLEOTIDE SEQUENCE</scope>
    <source>
        <strain evidence="13">3651</strain>
        <tissue evidence="13">Leaf</tissue>
    </source>
</reference>
<name>A0AAE1XZI5_9LAMI</name>
<dbReference type="PANTHER" id="PTHR33021">
    <property type="entry name" value="BLUE COPPER PROTEIN"/>
    <property type="match status" value="1"/>
</dbReference>
<evidence type="ECO:0000256" key="5">
    <source>
        <dbReference type="ARBA" id="ARBA00023136"/>
    </source>
</evidence>
<evidence type="ECO:0000256" key="7">
    <source>
        <dbReference type="ARBA" id="ARBA00023180"/>
    </source>
</evidence>
<dbReference type="AlphaFoldDB" id="A0AAE1XZI5"/>
<feature type="domain" description="Phytocyanin" evidence="12">
    <location>
        <begin position="32"/>
        <end position="134"/>
    </location>
</feature>
<gene>
    <name evidence="13" type="ORF">Salat_2035400</name>
</gene>
<keyword evidence="11" id="KW-0812">Transmembrane</keyword>
<dbReference type="EMBL" id="JACGWO010000008">
    <property type="protein sequence ID" value="KAK4420849.1"/>
    <property type="molecule type" value="Genomic_DNA"/>
</dbReference>
<keyword evidence="14" id="KW-1185">Reference proteome</keyword>
<keyword evidence="2" id="KW-1003">Cell membrane</keyword>
<dbReference type="SUPFAM" id="SSF49503">
    <property type="entry name" value="Cupredoxins"/>
    <property type="match status" value="1"/>
</dbReference>
<sequence length="200" mass="21805">MASAVVASKLFNNVFFSAVLAAALMAVLVSGFQFQVGEETGWTTPTGKEPETYNEWAAKNRFHIGDTLYFKYQKDSVLVVTSADYLNCSTSNPISKYEDGATVFQLDRPGFFYFISGQPGHCKLGQRLIVRVMHPSEVEAPELAPSPGSDGEPAGDSGWESDDWGPSGVNSTTKLFVVSYLMTAFVGLLVVLYIFMLNVS</sequence>
<organism evidence="13 14">
    <name type="scientific">Sesamum alatum</name>
    <dbReference type="NCBI Taxonomy" id="300844"/>
    <lineage>
        <taxon>Eukaryota</taxon>
        <taxon>Viridiplantae</taxon>
        <taxon>Streptophyta</taxon>
        <taxon>Embryophyta</taxon>
        <taxon>Tracheophyta</taxon>
        <taxon>Spermatophyta</taxon>
        <taxon>Magnoliopsida</taxon>
        <taxon>eudicotyledons</taxon>
        <taxon>Gunneridae</taxon>
        <taxon>Pentapetalae</taxon>
        <taxon>asterids</taxon>
        <taxon>lamiids</taxon>
        <taxon>Lamiales</taxon>
        <taxon>Pedaliaceae</taxon>
        <taxon>Sesamum</taxon>
    </lineage>
</organism>
<evidence type="ECO:0000256" key="10">
    <source>
        <dbReference type="SAM" id="MobiDB-lite"/>
    </source>
</evidence>
<evidence type="ECO:0000256" key="4">
    <source>
        <dbReference type="ARBA" id="ARBA00022729"/>
    </source>
</evidence>
<keyword evidence="6" id="KW-1015">Disulfide bond</keyword>
<keyword evidence="4" id="KW-0732">Signal</keyword>
<reference evidence="13" key="2">
    <citation type="journal article" date="2024" name="Plant">
        <title>Genomic evolution and insights into agronomic trait innovations of Sesamum species.</title>
        <authorList>
            <person name="Miao H."/>
            <person name="Wang L."/>
            <person name="Qu L."/>
            <person name="Liu H."/>
            <person name="Sun Y."/>
            <person name="Le M."/>
            <person name="Wang Q."/>
            <person name="Wei S."/>
            <person name="Zheng Y."/>
            <person name="Lin W."/>
            <person name="Duan Y."/>
            <person name="Cao H."/>
            <person name="Xiong S."/>
            <person name="Wang X."/>
            <person name="Wei L."/>
            <person name="Li C."/>
            <person name="Ma Q."/>
            <person name="Ju M."/>
            <person name="Zhao R."/>
            <person name="Li G."/>
            <person name="Mu C."/>
            <person name="Tian Q."/>
            <person name="Mei H."/>
            <person name="Zhang T."/>
            <person name="Gao T."/>
            <person name="Zhang H."/>
        </authorList>
    </citation>
    <scope>NUCLEOTIDE SEQUENCE</scope>
    <source>
        <strain evidence="13">3651</strain>
    </source>
</reference>
<dbReference type="GO" id="GO:0005886">
    <property type="term" value="C:plasma membrane"/>
    <property type="evidence" value="ECO:0007669"/>
    <property type="project" value="UniProtKB-SubCell"/>
</dbReference>
<dbReference type="Gene3D" id="2.60.40.420">
    <property type="entry name" value="Cupredoxins - blue copper proteins"/>
    <property type="match status" value="1"/>
</dbReference>
<comment type="caution">
    <text evidence="13">The sequence shown here is derived from an EMBL/GenBank/DDBJ whole genome shotgun (WGS) entry which is preliminary data.</text>
</comment>
<dbReference type="PANTHER" id="PTHR33021:SF14">
    <property type="entry name" value="OS01G0272700 PROTEIN"/>
    <property type="match status" value="1"/>
</dbReference>
<evidence type="ECO:0000256" key="6">
    <source>
        <dbReference type="ARBA" id="ARBA00023157"/>
    </source>
</evidence>
<keyword evidence="8" id="KW-0449">Lipoprotein</keyword>
<keyword evidence="5 11" id="KW-0472">Membrane</keyword>
<comment type="similarity">
    <text evidence="9">Belongs to the early nodulin-like (ENODL) family.</text>
</comment>
<evidence type="ECO:0000313" key="13">
    <source>
        <dbReference type="EMBL" id="KAK4420849.1"/>
    </source>
</evidence>
<accession>A0AAE1XZI5</accession>
<dbReference type="InterPro" id="IPR041846">
    <property type="entry name" value="ENL_dom"/>
</dbReference>
<evidence type="ECO:0000256" key="8">
    <source>
        <dbReference type="ARBA" id="ARBA00023288"/>
    </source>
</evidence>
<dbReference type="InterPro" id="IPR039391">
    <property type="entry name" value="Phytocyanin-like"/>
</dbReference>